<keyword evidence="1" id="KW-0819">tRNA processing</keyword>
<dbReference type="InterPro" id="IPR036511">
    <property type="entry name" value="TGT-like_sf"/>
</dbReference>
<evidence type="ECO:0000256" key="1">
    <source>
        <dbReference type="ARBA" id="ARBA00022694"/>
    </source>
</evidence>
<dbReference type="NCBIfam" id="TIGR00449">
    <property type="entry name" value="tgt_general"/>
    <property type="match status" value="1"/>
</dbReference>
<organism evidence="3">
    <name type="scientific">hydrothermal vent metagenome</name>
    <dbReference type="NCBI Taxonomy" id="652676"/>
    <lineage>
        <taxon>unclassified sequences</taxon>
        <taxon>metagenomes</taxon>
        <taxon>ecological metagenomes</taxon>
    </lineage>
</organism>
<evidence type="ECO:0000259" key="2">
    <source>
        <dbReference type="Pfam" id="PF01702"/>
    </source>
</evidence>
<dbReference type="InterPro" id="IPR050076">
    <property type="entry name" value="ArchSynthase1/Queuine_TRR"/>
</dbReference>
<sequence length="167" mass="19543">MELCALDYDGFAIGGLSVGELNNEMYDTVEFTTQFMPKDKPRYLMGVGTPEDLIENIERGVDMFDCVMPTRNARNGTLFTSFGKLNIKGAKYKEDQNPIDPECNCPTCQTYSRAYINHLFRAREISYFRLATIHNLYYYLNLMREVREAIKEDRFAEFKREFYAKRS</sequence>
<dbReference type="InterPro" id="IPR002616">
    <property type="entry name" value="tRNA_ribo_trans-like"/>
</dbReference>
<dbReference type="AlphaFoldDB" id="A0A1W1BAE6"/>
<dbReference type="GO" id="GO:0008616">
    <property type="term" value="P:tRNA queuosine(34) biosynthetic process"/>
    <property type="evidence" value="ECO:0007669"/>
    <property type="project" value="TreeGrafter"/>
</dbReference>
<dbReference type="PANTHER" id="PTHR46499:SF1">
    <property type="entry name" value="QUEUINE TRNA-RIBOSYLTRANSFERASE"/>
    <property type="match status" value="1"/>
</dbReference>
<dbReference type="GO" id="GO:0016757">
    <property type="term" value="F:glycosyltransferase activity"/>
    <property type="evidence" value="ECO:0007669"/>
    <property type="project" value="UniProtKB-KW"/>
</dbReference>
<dbReference type="SUPFAM" id="SSF51713">
    <property type="entry name" value="tRNA-guanine transglycosylase"/>
    <property type="match status" value="1"/>
</dbReference>
<dbReference type="Pfam" id="PF01702">
    <property type="entry name" value="TGT"/>
    <property type="match status" value="1"/>
</dbReference>
<evidence type="ECO:0000313" key="3">
    <source>
        <dbReference type="EMBL" id="SFV50469.1"/>
    </source>
</evidence>
<keyword evidence="3" id="KW-0328">Glycosyltransferase</keyword>
<dbReference type="EC" id="2.4.2.29" evidence="3"/>
<reference evidence="3" key="1">
    <citation type="submission" date="2016-10" db="EMBL/GenBank/DDBJ databases">
        <authorList>
            <person name="de Groot N.N."/>
        </authorList>
    </citation>
    <scope>NUCLEOTIDE SEQUENCE</scope>
</reference>
<dbReference type="PANTHER" id="PTHR46499">
    <property type="entry name" value="QUEUINE TRNA-RIBOSYLTRANSFERASE"/>
    <property type="match status" value="1"/>
</dbReference>
<dbReference type="GO" id="GO:0005829">
    <property type="term" value="C:cytosol"/>
    <property type="evidence" value="ECO:0007669"/>
    <property type="project" value="TreeGrafter"/>
</dbReference>
<accession>A0A1W1BAE6</accession>
<dbReference type="EMBL" id="FPHB01000011">
    <property type="protein sequence ID" value="SFV50469.1"/>
    <property type="molecule type" value="Genomic_DNA"/>
</dbReference>
<keyword evidence="3" id="KW-0808">Transferase</keyword>
<name>A0A1W1BAE6_9ZZZZ</name>
<proteinExistence type="predicted"/>
<dbReference type="Gene3D" id="3.20.20.105">
    <property type="entry name" value="Queuine tRNA-ribosyltransferase-like"/>
    <property type="match status" value="1"/>
</dbReference>
<gene>
    <name evidence="3" type="ORF">MNB_SM-7-1095</name>
</gene>
<protein>
    <submittedName>
        <fullName evidence="3">tRNA-guanine transglycosylase</fullName>
        <ecNumber evidence="3">2.4.2.29</ecNumber>
    </submittedName>
</protein>
<feature type="domain" description="tRNA-guanine(15) transglycosylase-like" evidence="2">
    <location>
        <begin position="2"/>
        <end position="166"/>
    </location>
</feature>